<evidence type="ECO:0000313" key="1">
    <source>
        <dbReference type="EMBL" id="MBX0303716.1"/>
    </source>
</evidence>
<dbReference type="EMBL" id="RKLQ01000001">
    <property type="protein sequence ID" value="MBX0303716.1"/>
    <property type="molecule type" value="Genomic_DNA"/>
</dbReference>
<keyword evidence="2" id="KW-1185">Reference proteome</keyword>
<reference evidence="1" key="1">
    <citation type="submission" date="2021-06" db="EMBL/GenBank/DDBJ databases">
        <title>Halomicroarcula sp. F24A a new haloarchaeum isolated from saline soil.</title>
        <authorList>
            <person name="Duran-Viseras A."/>
            <person name="Sanchez-Porro C."/>
            <person name="Ventosa A."/>
        </authorList>
    </citation>
    <scope>NUCLEOTIDE SEQUENCE</scope>
    <source>
        <strain evidence="1">F24A</strain>
    </source>
</reference>
<dbReference type="Proteomes" id="UP000783863">
    <property type="component" value="Unassembled WGS sequence"/>
</dbReference>
<dbReference type="AlphaFoldDB" id="A0A8J8C7U2"/>
<dbReference type="RefSeq" id="WP_220587909.1">
    <property type="nucleotide sequence ID" value="NZ_RKLQ01000001.1"/>
</dbReference>
<comment type="caution">
    <text evidence="1">The sequence shown here is derived from an EMBL/GenBank/DDBJ whole genome shotgun (WGS) entry which is preliminary data.</text>
</comment>
<sequence>MENSTNICGDSIDYDLAAGSRASEQELYRDAMAQAEDSLALIAKIQEDRRNYQGTICEPLTRTEIKSLIEYWQMYLGHALSVLQALEKQR</sequence>
<gene>
    <name evidence="1" type="ORF">EGD98_08525</name>
</gene>
<organism evidence="1 2">
    <name type="scientific">Haloarcula salinisoli</name>
    <dbReference type="NCBI Taxonomy" id="2487746"/>
    <lineage>
        <taxon>Archaea</taxon>
        <taxon>Methanobacteriati</taxon>
        <taxon>Methanobacteriota</taxon>
        <taxon>Stenosarchaea group</taxon>
        <taxon>Halobacteria</taxon>
        <taxon>Halobacteriales</taxon>
        <taxon>Haloarculaceae</taxon>
        <taxon>Haloarcula</taxon>
    </lineage>
</organism>
<protein>
    <submittedName>
        <fullName evidence="1">Uncharacterized protein</fullName>
    </submittedName>
</protein>
<name>A0A8J8C7U2_9EURY</name>
<evidence type="ECO:0000313" key="2">
    <source>
        <dbReference type="Proteomes" id="UP000783863"/>
    </source>
</evidence>
<proteinExistence type="predicted"/>
<accession>A0A8J8C7U2</accession>